<protein>
    <recommendedName>
        <fullName evidence="3">GOLD domain-containing protein</fullName>
    </recommendedName>
</protein>
<organism evidence="1 2">
    <name type="scientific">Synchytrium microbalum</name>
    <dbReference type="NCBI Taxonomy" id="1806994"/>
    <lineage>
        <taxon>Eukaryota</taxon>
        <taxon>Fungi</taxon>
        <taxon>Fungi incertae sedis</taxon>
        <taxon>Chytridiomycota</taxon>
        <taxon>Chytridiomycota incertae sedis</taxon>
        <taxon>Chytridiomycetes</taxon>
        <taxon>Synchytriales</taxon>
        <taxon>Synchytriaceae</taxon>
        <taxon>Synchytrium</taxon>
    </lineage>
</organism>
<dbReference type="STRING" id="1806994.A0A507C2T1"/>
<dbReference type="OrthoDB" id="3427at2759"/>
<dbReference type="Proteomes" id="UP000319731">
    <property type="component" value="Unassembled WGS sequence"/>
</dbReference>
<proteinExistence type="predicted"/>
<sequence length="46" mass="4985">MENPASDIQIFVEELPSRHELVNQKAASSGKFVFPAAEAGDHSICL</sequence>
<dbReference type="AlphaFoldDB" id="A0A507C2T1"/>
<reference evidence="1 2" key="1">
    <citation type="journal article" date="2019" name="Sci. Rep.">
        <title>Comparative genomics of chytrid fungi reveal insights into the obligate biotrophic and pathogenic lifestyle of Synchytrium endobioticum.</title>
        <authorList>
            <person name="van de Vossenberg B.T.L.H."/>
            <person name="Warris S."/>
            <person name="Nguyen H.D.T."/>
            <person name="van Gent-Pelzer M.P.E."/>
            <person name="Joly D.L."/>
            <person name="van de Geest H.C."/>
            <person name="Bonants P.J.M."/>
            <person name="Smith D.S."/>
            <person name="Levesque C.A."/>
            <person name="van der Lee T.A.J."/>
        </authorList>
    </citation>
    <scope>NUCLEOTIDE SEQUENCE [LARGE SCALE GENOMIC DNA]</scope>
    <source>
        <strain evidence="1 2">JEL517</strain>
    </source>
</reference>
<evidence type="ECO:0000313" key="2">
    <source>
        <dbReference type="Proteomes" id="UP000319731"/>
    </source>
</evidence>
<dbReference type="RefSeq" id="XP_031023499.1">
    <property type="nucleotide sequence ID" value="XM_031170489.1"/>
</dbReference>
<comment type="caution">
    <text evidence="1">The sequence shown here is derived from an EMBL/GenBank/DDBJ whole genome shotgun (WGS) entry which is preliminary data.</text>
</comment>
<dbReference type="GeneID" id="42005786"/>
<gene>
    <name evidence="1" type="ORF">SmJEL517_g04561</name>
</gene>
<accession>A0A507C2T1</accession>
<name>A0A507C2T1_9FUNG</name>
<dbReference type="EMBL" id="QEAO01000032">
    <property type="protein sequence ID" value="TPX32256.1"/>
    <property type="molecule type" value="Genomic_DNA"/>
</dbReference>
<evidence type="ECO:0000313" key="1">
    <source>
        <dbReference type="EMBL" id="TPX32256.1"/>
    </source>
</evidence>
<keyword evidence="2" id="KW-1185">Reference proteome</keyword>
<evidence type="ECO:0008006" key="3">
    <source>
        <dbReference type="Google" id="ProtNLM"/>
    </source>
</evidence>